<dbReference type="Proteomes" id="UP000326396">
    <property type="component" value="Unassembled WGS sequence"/>
</dbReference>
<keyword evidence="9" id="KW-1185">Reference proteome</keyword>
<dbReference type="PANTHER" id="PTHR12415:SF3">
    <property type="entry name" value="OS04G0403400 PROTEIN"/>
    <property type="match status" value="1"/>
</dbReference>
<dbReference type="Gene3D" id="2.60.200.20">
    <property type="match status" value="1"/>
</dbReference>
<protein>
    <recommendedName>
        <fullName evidence="7">FHA domain-containing protein</fullName>
    </recommendedName>
</protein>
<accession>A0A5N6LDL8</accession>
<organism evidence="8 9">
    <name type="scientific">Mikania micrantha</name>
    <name type="common">bitter vine</name>
    <dbReference type="NCBI Taxonomy" id="192012"/>
    <lineage>
        <taxon>Eukaryota</taxon>
        <taxon>Viridiplantae</taxon>
        <taxon>Streptophyta</taxon>
        <taxon>Embryophyta</taxon>
        <taxon>Tracheophyta</taxon>
        <taxon>Spermatophyta</taxon>
        <taxon>Magnoliopsida</taxon>
        <taxon>eudicotyledons</taxon>
        <taxon>Gunneridae</taxon>
        <taxon>Pentapetalae</taxon>
        <taxon>asterids</taxon>
        <taxon>campanulids</taxon>
        <taxon>Asterales</taxon>
        <taxon>Asteraceae</taxon>
        <taxon>Asteroideae</taxon>
        <taxon>Heliantheae alliance</taxon>
        <taxon>Eupatorieae</taxon>
        <taxon>Mikania</taxon>
    </lineage>
</organism>
<dbReference type="PROSITE" id="PS50006">
    <property type="entry name" value="FHA_DOMAIN"/>
    <property type="match status" value="1"/>
</dbReference>
<dbReference type="AlphaFoldDB" id="A0A5N6LDL8"/>
<comment type="caution">
    <text evidence="8">The sequence shown here is derived from an EMBL/GenBank/DDBJ whole genome shotgun (WGS) entry which is preliminary data.</text>
</comment>
<proteinExistence type="predicted"/>
<dbReference type="CDD" id="cd00060">
    <property type="entry name" value="FHA"/>
    <property type="match status" value="1"/>
</dbReference>
<dbReference type="GO" id="GO:0003676">
    <property type="term" value="F:nucleic acid binding"/>
    <property type="evidence" value="ECO:0007669"/>
    <property type="project" value="InterPro"/>
</dbReference>
<dbReference type="Pfam" id="PF00498">
    <property type="entry name" value="FHA"/>
    <property type="match status" value="1"/>
</dbReference>
<reference evidence="8 9" key="1">
    <citation type="submission" date="2019-05" db="EMBL/GenBank/DDBJ databases">
        <title>Mikania micrantha, genome provides insights into the molecular mechanism of rapid growth.</title>
        <authorList>
            <person name="Liu B."/>
        </authorList>
    </citation>
    <scope>NUCLEOTIDE SEQUENCE [LARGE SCALE GENOMIC DNA]</scope>
    <source>
        <strain evidence="8">NLD-2019</strain>
        <tissue evidence="8">Leaf</tissue>
    </source>
</reference>
<evidence type="ECO:0000256" key="1">
    <source>
        <dbReference type="ARBA" id="ARBA00022723"/>
    </source>
</evidence>
<evidence type="ECO:0000256" key="3">
    <source>
        <dbReference type="PIRSR" id="PIRSR610347-1"/>
    </source>
</evidence>
<dbReference type="CDD" id="cd09123">
    <property type="entry name" value="PLDc_Tdp1_2"/>
    <property type="match status" value="1"/>
</dbReference>
<dbReference type="GO" id="GO:0005634">
    <property type="term" value="C:nucleus"/>
    <property type="evidence" value="ECO:0007669"/>
    <property type="project" value="InterPro"/>
</dbReference>
<feature type="active site" description="Proton donor/acceptor" evidence="3">
    <location>
        <position position="905"/>
    </location>
</feature>
<sequence>MRDSDGSLQNNSKRLRLDQHLFNSSVSPIEKPKSTISSTASILIRTFGTPLISKTTGSPTSLIRLQPCKPYTIGRDRYGCDFAFENRQVSKQHCQIYFDANIKKVFVVDGGFSSRVRASLNGLFVDGVRVGNREIKELCAGSEISVVCPNQGVCNIGVKIGFDVERIVFMEEVIHGNQFNFDKFYSFFHNVFDELGDSKLVIAGLLSSKCRQILSCDDPVLCIRECSTNPCKLRAKYASRNRLRNNSCFNLAKFTSHPGSKFHSYEGLAIDDDKNTCSSNAGQLNLDTFYRHNCTASESNAGLLYCSVNGADLQQSLETRAPIVDFVSNDKPSETYTCEEKFIQSDQLLKPKNRGVCVPPPGNKFYLNRLHFMSDDQYDKFSVTLPELLYPVETLKQVFIATFTSDLSWFLSYCEIPAHLPIAISCHNAERCWSSSPDKRTLRPYSDFPNLVIIYPHFPEVISFGKERKKFGIACHHPKLFVLQRDDSIRVIITSANLVPKQWLQVTNTVWWQDFPRANVPDYVSLFAKSSTEEVNKDSKSDFAAQLAGFLAALLVGVPDQVHWILELTKFDFSNAGGYLIASVPGIYSPKHPYISESRHFLIGNCCAPQPLTCMLLGSVEASVVGISYLFRTSADSNGALLKRLARAIGNCLVSPYGLLEVILRRNSNIAADANAISVAISYSEELHDRGSCIQVGFLPRDVAKWVASLSDSGLFAFSAYIYPKEVLACALEGSNSKVHLILYGPNFFNISKLISPYLASAMCSLVASIQRCSGLWRLHEILGHYKWPEQWETDFTFSSSSVGAVNAPFLAAFSAATGKRSLQFSESEESDPDWGCWSASQELKNPSIRIIFPTIERVKTASCGIWASKYILCFSQKTWLRLKHLGILHDAIPHPNVRIGHPMHVKVARRRFQSRADTSSFGWVYCGSHNFSAAAWGRPIHSSPNKDSRSKSVLGSRLHICNYEFGIVFIVPPSVNGNHTDKKQSNLDDITLPFVIPAPRYRSMDTPATKFAMSNLAMQANTEPTHVEDETPDEDEEEQVLEAADVLVEEKEDDKVYADKLWGSS</sequence>
<dbReference type="GO" id="GO:0006281">
    <property type="term" value="P:DNA repair"/>
    <property type="evidence" value="ECO:0007669"/>
    <property type="project" value="InterPro"/>
</dbReference>
<evidence type="ECO:0000256" key="6">
    <source>
        <dbReference type="SAM" id="MobiDB-lite"/>
    </source>
</evidence>
<name>A0A5N6LDL8_9ASTR</name>
<evidence type="ECO:0000313" key="8">
    <source>
        <dbReference type="EMBL" id="KAD0546610.1"/>
    </source>
</evidence>
<evidence type="ECO:0000256" key="2">
    <source>
        <dbReference type="ARBA" id="ARBA00022801"/>
    </source>
</evidence>
<dbReference type="SMART" id="SM00240">
    <property type="entry name" value="FHA"/>
    <property type="match status" value="1"/>
</dbReference>
<dbReference type="CDD" id="cd09122">
    <property type="entry name" value="PLDc_Tdp1_1"/>
    <property type="match status" value="1"/>
</dbReference>
<keyword evidence="1" id="KW-0479">Metal-binding</keyword>
<dbReference type="InterPro" id="IPR000253">
    <property type="entry name" value="FHA_dom"/>
</dbReference>
<feature type="binding site" evidence="4">
    <location>
        <position position="907"/>
    </location>
    <ligand>
        <name>substrate</name>
    </ligand>
</feature>
<keyword evidence="2" id="KW-0378">Hydrolase</keyword>
<dbReference type="Gene3D" id="3.30.70.2330">
    <property type="match status" value="1"/>
</dbReference>
<dbReference type="GO" id="GO:0016818">
    <property type="term" value="F:hydrolase activity, acting on acid anhydrides, in phosphorus-containing anhydrides"/>
    <property type="evidence" value="ECO:0007669"/>
    <property type="project" value="InterPro"/>
</dbReference>
<feature type="site" description="Interaction with DNA" evidence="5">
    <location>
        <position position="933"/>
    </location>
</feature>
<dbReference type="InterPro" id="IPR010347">
    <property type="entry name" value="Tdp1"/>
</dbReference>
<dbReference type="GO" id="GO:0008270">
    <property type="term" value="F:zinc ion binding"/>
    <property type="evidence" value="ECO:0007669"/>
    <property type="project" value="InterPro"/>
</dbReference>
<evidence type="ECO:0000256" key="4">
    <source>
        <dbReference type="PIRSR" id="PIRSR610347-2"/>
    </source>
</evidence>
<dbReference type="Gene3D" id="3.30.870.10">
    <property type="entry name" value="Endonuclease Chain A"/>
    <property type="match status" value="2"/>
</dbReference>
<dbReference type="Pfam" id="PF06087">
    <property type="entry name" value="Tyr-DNA_phospho"/>
    <property type="match status" value="2"/>
</dbReference>
<feature type="compositionally biased region" description="Acidic residues" evidence="6">
    <location>
        <begin position="1031"/>
        <end position="1041"/>
    </location>
</feature>
<feature type="domain" description="FHA" evidence="7">
    <location>
        <begin position="71"/>
        <end position="130"/>
    </location>
</feature>
<dbReference type="PANTHER" id="PTHR12415">
    <property type="entry name" value="TYROSYL-DNA PHOSPHODIESTERASE 1"/>
    <property type="match status" value="1"/>
</dbReference>
<feature type="region of interest" description="Disordered" evidence="6">
    <location>
        <begin position="1024"/>
        <end position="1044"/>
    </location>
</feature>
<dbReference type="EMBL" id="SZYD01001590">
    <property type="protein sequence ID" value="KAD0546610.1"/>
    <property type="molecule type" value="Genomic_DNA"/>
</dbReference>
<evidence type="ECO:0000259" key="7">
    <source>
        <dbReference type="PROSITE" id="PS50006"/>
    </source>
</evidence>
<gene>
    <name evidence="8" type="ORF">E3N88_44087</name>
</gene>
<dbReference type="SUPFAM" id="SSF56024">
    <property type="entry name" value="Phospholipase D/nuclease"/>
    <property type="match status" value="2"/>
</dbReference>
<dbReference type="OrthoDB" id="47785at2759"/>
<dbReference type="Pfam" id="PF08797">
    <property type="entry name" value="HIRAN"/>
    <property type="match status" value="1"/>
</dbReference>
<feature type="active site" description="Nucleophile" evidence="3">
    <location>
        <position position="477"/>
    </location>
</feature>
<evidence type="ECO:0000256" key="5">
    <source>
        <dbReference type="PIRSR" id="PIRSR610347-3"/>
    </source>
</evidence>
<dbReference type="InterPro" id="IPR014905">
    <property type="entry name" value="HIRAN"/>
</dbReference>
<dbReference type="GO" id="GO:0008081">
    <property type="term" value="F:phosphoric diester hydrolase activity"/>
    <property type="evidence" value="ECO:0007669"/>
    <property type="project" value="InterPro"/>
</dbReference>
<evidence type="ECO:0000313" key="9">
    <source>
        <dbReference type="Proteomes" id="UP000326396"/>
    </source>
</evidence>
<dbReference type="InterPro" id="IPR008984">
    <property type="entry name" value="SMAD_FHA_dom_sf"/>
</dbReference>
<feature type="binding site" evidence="4">
    <location>
        <position position="479"/>
    </location>
    <ligand>
        <name>substrate</name>
    </ligand>
</feature>
<dbReference type="SUPFAM" id="SSF49879">
    <property type="entry name" value="SMAD/FHA domain"/>
    <property type="match status" value="1"/>
</dbReference>